<evidence type="ECO:0000313" key="3">
    <source>
        <dbReference type="Proteomes" id="UP001610446"/>
    </source>
</evidence>
<protein>
    <submittedName>
        <fullName evidence="2">Uncharacterized protein</fullName>
    </submittedName>
</protein>
<name>A0ABR4JU18_9EURO</name>
<comment type="caution">
    <text evidence="2">The sequence shown here is derived from an EMBL/GenBank/DDBJ whole genome shotgun (WGS) entry which is preliminary data.</text>
</comment>
<keyword evidence="3" id="KW-1185">Reference proteome</keyword>
<feature type="compositionally biased region" description="Polar residues" evidence="1">
    <location>
        <begin position="215"/>
        <end position="229"/>
    </location>
</feature>
<accession>A0ABR4JU18</accession>
<dbReference type="Proteomes" id="UP001610446">
    <property type="component" value="Unassembled WGS sequence"/>
</dbReference>
<sequence length="229" mass="25973">MILVRVVYNNSYLLSALTRSKDHRPYFLLGKCGHSPPLVVLTVDALGVENTPAVFRLDHQLSSHRAIVQEYTSIGNKRGITQVQSHREEYFSFLLDHRRFPEHSLNCFVRSILSLVVLAQGPQPSRKPSPKFHPSNSVQVFQAFLPFPWISQSVFCPFYFPLFFFSHYFLPSLFLPLSHLPPAEFLFSIFRPITPSASARPPPIPAPQGQPFPSSTTATSSETQILHLR</sequence>
<evidence type="ECO:0000256" key="1">
    <source>
        <dbReference type="SAM" id="MobiDB-lite"/>
    </source>
</evidence>
<organism evidence="2 3">
    <name type="scientific">Aspergillus pseudoustus</name>
    <dbReference type="NCBI Taxonomy" id="1810923"/>
    <lineage>
        <taxon>Eukaryota</taxon>
        <taxon>Fungi</taxon>
        <taxon>Dikarya</taxon>
        <taxon>Ascomycota</taxon>
        <taxon>Pezizomycotina</taxon>
        <taxon>Eurotiomycetes</taxon>
        <taxon>Eurotiomycetidae</taxon>
        <taxon>Eurotiales</taxon>
        <taxon>Aspergillaceae</taxon>
        <taxon>Aspergillus</taxon>
        <taxon>Aspergillus subgen. Nidulantes</taxon>
    </lineage>
</organism>
<feature type="region of interest" description="Disordered" evidence="1">
    <location>
        <begin position="198"/>
        <end position="229"/>
    </location>
</feature>
<gene>
    <name evidence="2" type="ORF">BJY01DRAFT_193650</name>
</gene>
<proteinExistence type="predicted"/>
<reference evidence="2 3" key="1">
    <citation type="submission" date="2024-07" db="EMBL/GenBank/DDBJ databases">
        <title>Section-level genome sequencing and comparative genomics of Aspergillus sections Usti and Cavernicolus.</title>
        <authorList>
            <consortium name="Lawrence Berkeley National Laboratory"/>
            <person name="Nybo J.L."/>
            <person name="Vesth T.C."/>
            <person name="Theobald S."/>
            <person name="Frisvad J.C."/>
            <person name="Larsen T.O."/>
            <person name="Kjaerboelling I."/>
            <person name="Rothschild-Mancinelli K."/>
            <person name="Lyhne E.K."/>
            <person name="Kogle M.E."/>
            <person name="Barry K."/>
            <person name="Clum A."/>
            <person name="Na H."/>
            <person name="Ledsgaard L."/>
            <person name="Lin J."/>
            <person name="Lipzen A."/>
            <person name="Kuo A."/>
            <person name="Riley R."/>
            <person name="Mondo S."/>
            <person name="Labutti K."/>
            <person name="Haridas S."/>
            <person name="Pangalinan J."/>
            <person name="Salamov A.A."/>
            <person name="Simmons B.A."/>
            <person name="Magnuson J.K."/>
            <person name="Chen J."/>
            <person name="Drula E."/>
            <person name="Henrissat B."/>
            <person name="Wiebenga A."/>
            <person name="Lubbers R.J."/>
            <person name="Gomes A.C."/>
            <person name="Makela M.R."/>
            <person name="Stajich J."/>
            <person name="Grigoriev I.V."/>
            <person name="Mortensen U.H."/>
            <person name="De Vries R.P."/>
            <person name="Baker S.E."/>
            <person name="Andersen M.R."/>
        </authorList>
    </citation>
    <scope>NUCLEOTIDE SEQUENCE [LARGE SCALE GENOMIC DNA]</scope>
    <source>
        <strain evidence="2 3">CBS 123904</strain>
    </source>
</reference>
<evidence type="ECO:0000313" key="2">
    <source>
        <dbReference type="EMBL" id="KAL2843496.1"/>
    </source>
</evidence>
<feature type="compositionally biased region" description="Pro residues" evidence="1">
    <location>
        <begin position="200"/>
        <end position="210"/>
    </location>
</feature>
<dbReference type="EMBL" id="JBFXLU010000089">
    <property type="protein sequence ID" value="KAL2843496.1"/>
    <property type="molecule type" value="Genomic_DNA"/>
</dbReference>